<organism evidence="4 5">
    <name type="scientific">Formimonas warabiya</name>
    <dbReference type="NCBI Taxonomy" id="1761012"/>
    <lineage>
        <taxon>Bacteria</taxon>
        <taxon>Bacillati</taxon>
        <taxon>Bacillota</taxon>
        <taxon>Clostridia</taxon>
        <taxon>Eubacteriales</taxon>
        <taxon>Peptococcaceae</taxon>
        <taxon>Candidatus Formimonas</taxon>
    </lineage>
</organism>
<dbReference type="Proteomes" id="UP000323521">
    <property type="component" value="Chromosome"/>
</dbReference>
<dbReference type="OrthoDB" id="9791416at2"/>
<evidence type="ECO:0000313" key="5">
    <source>
        <dbReference type="Proteomes" id="UP000323521"/>
    </source>
</evidence>
<keyword evidence="5" id="KW-1185">Reference proteome</keyword>
<dbReference type="AlphaFoldDB" id="A0A3G1KY48"/>
<dbReference type="GO" id="GO:0016829">
    <property type="term" value="F:lyase activity"/>
    <property type="evidence" value="ECO:0007669"/>
    <property type="project" value="InterPro"/>
</dbReference>
<evidence type="ECO:0000256" key="1">
    <source>
        <dbReference type="ARBA" id="ARBA00006174"/>
    </source>
</evidence>
<evidence type="ECO:0000259" key="3">
    <source>
        <dbReference type="Pfam" id="PF19305"/>
    </source>
</evidence>
<gene>
    <name evidence="4" type="ORF">DCMF_23945</name>
</gene>
<dbReference type="PANTHER" id="PTHR16943:SF8">
    <property type="entry name" value="2-METHYLCITRATE DEHYDRATASE"/>
    <property type="match status" value="1"/>
</dbReference>
<evidence type="ECO:0000259" key="2">
    <source>
        <dbReference type="Pfam" id="PF03972"/>
    </source>
</evidence>
<dbReference type="Gene3D" id="1.10.4100.10">
    <property type="entry name" value="2-methylcitrate dehydratase PrpD"/>
    <property type="match status" value="1"/>
</dbReference>
<dbReference type="InterPro" id="IPR045336">
    <property type="entry name" value="MmgE_PrpD_N"/>
</dbReference>
<dbReference type="Pfam" id="PF19305">
    <property type="entry name" value="MmgE_PrpD_C"/>
    <property type="match status" value="1"/>
</dbReference>
<dbReference type="InterPro" id="IPR042183">
    <property type="entry name" value="MmgE/PrpD_sf_1"/>
</dbReference>
<protein>
    <recommendedName>
        <fullName evidence="6">MmgE/PrpD family protein</fullName>
    </recommendedName>
</protein>
<dbReference type="KEGG" id="fwa:DCMF_23945"/>
<dbReference type="InterPro" id="IPR045337">
    <property type="entry name" value="MmgE_PrpD_C"/>
</dbReference>
<feature type="domain" description="MmgE/PrpD C-terminal" evidence="3">
    <location>
        <begin position="265"/>
        <end position="434"/>
    </location>
</feature>
<dbReference type="PANTHER" id="PTHR16943">
    <property type="entry name" value="2-METHYLCITRATE DEHYDRATASE-RELATED"/>
    <property type="match status" value="1"/>
</dbReference>
<dbReference type="InterPro" id="IPR005656">
    <property type="entry name" value="MmgE_PrpD"/>
</dbReference>
<feature type="domain" description="MmgE/PrpD N-terminal" evidence="2">
    <location>
        <begin position="7"/>
        <end position="244"/>
    </location>
</feature>
<dbReference type="InterPro" id="IPR042188">
    <property type="entry name" value="MmgE/PrpD_sf_2"/>
</dbReference>
<dbReference type="RefSeq" id="WP_148136751.1">
    <property type="nucleotide sequence ID" value="NZ_CP017634.1"/>
</dbReference>
<dbReference type="Pfam" id="PF03972">
    <property type="entry name" value="MmgE_PrpD_N"/>
    <property type="match status" value="1"/>
</dbReference>
<reference evidence="4 5" key="1">
    <citation type="submission" date="2016-10" db="EMBL/GenBank/DDBJ databases">
        <title>Complete Genome Sequence of Peptococcaceae strain DCMF.</title>
        <authorList>
            <person name="Edwards R.J."/>
            <person name="Holland S.I."/>
            <person name="Deshpande N.P."/>
            <person name="Wong Y.K."/>
            <person name="Ertan H."/>
            <person name="Manefield M."/>
            <person name="Russell T.L."/>
            <person name="Lee M.J."/>
        </authorList>
    </citation>
    <scope>NUCLEOTIDE SEQUENCE [LARGE SCALE GENOMIC DNA]</scope>
    <source>
        <strain evidence="4 5">DCMF</strain>
    </source>
</reference>
<dbReference type="SUPFAM" id="SSF103378">
    <property type="entry name" value="2-methylcitrate dehydratase PrpD"/>
    <property type="match status" value="1"/>
</dbReference>
<evidence type="ECO:0008006" key="6">
    <source>
        <dbReference type="Google" id="ProtNLM"/>
    </source>
</evidence>
<accession>A0A3G1KY48</accession>
<comment type="similarity">
    <text evidence="1">Belongs to the PrpD family.</text>
</comment>
<sequence>MNDTHVLSSYVAGLRWEDIPEEVISRSKINILDTLGVAVRGSLTNHAKAAFQTISELDGPDQASVIGQERGLNVTQAAFLNALSAHAIDFDDAHKFVHPGCVVIPSALCLAEKLNRSGKSFILAVIAGYDISVRVSQAAGVEHRKRGFHPTGTCNFLGAAAAAARALGLEASQVEAAFGIAGTQAAGLTQYRFDGSADKHFHAGMAAQGGVLSALLAQSGFQGTKEILEGKFGFLNVLGNGGSPEKLVQGLGEVFPISETDIKPYPSCRQTHTVVDLALQAAQKNMAEGDIKEILVEIYDYATESWLVDTSPPESGLQGMLNIPYCLASALVYGKLSLEHFQPEMLREPVVHRLARKVKVVPNSDFSRKFPEKKCARLQIKLVQGADLCLMAENPRGSADAPFTFGDVEEKFHQLADQVIGQSNTDEIVKQVKELEAVGDMAAVARLLRKDRKTCHNG</sequence>
<proteinExistence type="inferred from homology"/>
<name>A0A3G1KY48_FORW1</name>
<evidence type="ECO:0000313" key="4">
    <source>
        <dbReference type="EMBL" id="ATW27396.1"/>
    </source>
</evidence>
<dbReference type="InterPro" id="IPR036148">
    <property type="entry name" value="MmgE/PrpD_sf"/>
</dbReference>
<dbReference type="Gene3D" id="3.30.1330.120">
    <property type="entry name" value="2-methylcitrate dehydratase PrpD"/>
    <property type="match status" value="1"/>
</dbReference>
<dbReference type="EMBL" id="CP017634">
    <property type="protein sequence ID" value="ATW27396.1"/>
    <property type="molecule type" value="Genomic_DNA"/>
</dbReference>